<dbReference type="EMBL" id="AMRM01000011">
    <property type="protein sequence ID" value="EKF18842.1"/>
    <property type="molecule type" value="Genomic_DNA"/>
</dbReference>
<evidence type="ECO:0000313" key="3">
    <source>
        <dbReference type="Proteomes" id="UP000006786"/>
    </source>
</evidence>
<dbReference type="AlphaFoldDB" id="K2MNH5"/>
<dbReference type="Proteomes" id="UP000006786">
    <property type="component" value="Unassembled WGS sequence"/>
</dbReference>
<feature type="non-terminal residue" evidence="2">
    <location>
        <position position="155"/>
    </location>
</feature>
<organism evidence="2 3">
    <name type="scientific">Nitratireductor pacificus pht-3B</name>
    <dbReference type="NCBI Taxonomy" id="391937"/>
    <lineage>
        <taxon>Bacteria</taxon>
        <taxon>Pseudomonadati</taxon>
        <taxon>Pseudomonadota</taxon>
        <taxon>Alphaproteobacteria</taxon>
        <taxon>Hyphomicrobiales</taxon>
        <taxon>Phyllobacteriaceae</taxon>
        <taxon>Nitratireductor</taxon>
    </lineage>
</organism>
<comment type="caution">
    <text evidence="2">The sequence shown here is derived from an EMBL/GenBank/DDBJ whole genome shotgun (WGS) entry which is preliminary data.</text>
</comment>
<keyword evidence="3" id="KW-1185">Reference proteome</keyword>
<name>K2MNH5_9HYPH</name>
<dbReference type="STRING" id="391937.NA2_11680"/>
<reference evidence="2 3" key="1">
    <citation type="journal article" date="2012" name="J. Bacteriol.">
        <title>Genome Sequence of Nitratireductor pacificus Type Strain pht-3B.</title>
        <authorList>
            <person name="Lai Q."/>
            <person name="Li G."/>
            <person name="Shao Z."/>
        </authorList>
    </citation>
    <scope>NUCLEOTIDE SEQUENCE [LARGE SCALE GENOMIC DNA]</scope>
    <source>
        <strain evidence="3">pht-3B</strain>
    </source>
</reference>
<protein>
    <submittedName>
        <fullName evidence="2">HK97 family phage protein</fullName>
    </submittedName>
</protein>
<proteinExistence type="predicted"/>
<evidence type="ECO:0000313" key="2">
    <source>
        <dbReference type="EMBL" id="EKF18842.1"/>
    </source>
</evidence>
<dbReference type="Pfam" id="PF04883">
    <property type="entry name" value="HK97-gp10_like"/>
    <property type="match status" value="1"/>
</dbReference>
<accession>K2MNH5</accession>
<dbReference type="NCBIfam" id="TIGR01725">
    <property type="entry name" value="phge_HK97_gp10"/>
    <property type="match status" value="1"/>
</dbReference>
<dbReference type="InterPro" id="IPR010064">
    <property type="entry name" value="HK97-gp10_tail"/>
</dbReference>
<evidence type="ECO:0000256" key="1">
    <source>
        <dbReference type="SAM" id="MobiDB-lite"/>
    </source>
</evidence>
<gene>
    <name evidence="2" type="ORF">NA2_11680</name>
</gene>
<feature type="region of interest" description="Disordered" evidence="1">
    <location>
        <begin position="1"/>
        <end position="30"/>
    </location>
</feature>
<sequence length="155" mass="16452">MASQPRKCPSASGTSSTSIGRGVSDMAKNPGLTRLQKRLDAIPRAVKQAVQPALKTSGDELAHRMRALAPEDTGALKGSIAVTAPGGTTPPYSQPGGSQTATENQVLVTAGNSKVRYPHLVEYGTANAEAQPYFWPAYRLTKKRITNCVSAWNKD</sequence>
<dbReference type="eggNOG" id="ENOG50316U7">
    <property type="taxonomic scope" value="Bacteria"/>
</dbReference>